<comment type="similarity">
    <text evidence="1">Belongs to the aldehyde dehydrogenase family.</text>
</comment>
<keyword evidence="5" id="KW-1185">Reference proteome</keyword>
<reference evidence="5" key="1">
    <citation type="submission" date="2017-02" db="EMBL/GenBank/DDBJ databases">
        <authorList>
            <person name="Dridi B."/>
        </authorList>
    </citation>
    <scope>NUCLEOTIDE SEQUENCE [LARGE SCALE GENOMIC DNA]</scope>
    <source>
        <strain evidence="5">EB411</strain>
    </source>
</reference>
<dbReference type="Gene3D" id="3.40.605.10">
    <property type="entry name" value="Aldehyde Dehydrogenase, Chain A, domain 1"/>
    <property type="match status" value="1"/>
</dbReference>
<dbReference type="InterPro" id="IPR050740">
    <property type="entry name" value="Aldehyde_DH_Superfamily"/>
</dbReference>
<proteinExistence type="inferred from homology"/>
<evidence type="ECO:0000256" key="2">
    <source>
        <dbReference type="ARBA" id="ARBA00023002"/>
    </source>
</evidence>
<dbReference type="InterPro" id="IPR016161">
    <property type="entry name" value="Ald_DH/histidinol_DH"/>
</dbReference>
<dbReference type="EMBL" id="FUKR01000009">
    <property type="protein sequence ID" value="SJN19123.1"/>
    <property type="molecule type" value="Genomic_DNA"/>
</dbReference>
<dbReference type="OrthoDB" id="6882680at2"/>
<dbReference type="EC" id="1.2.1.3" evidence="4"/>
<dbReference type="RefSeq" id="WP_087135977.1">
    <property type="nucleotide sequence ID" value="NZ_FUKR01000009.1"/>
</dbReference>
<feature type="domain" description="Aldehyde dehydrogenase" evidence="3">
    <location>
        <begin position="10"/>
        <end position="464"/>
    </location>
</feature>
<dbReference type="FunFam" id="3.40.309.10:FF:000009">
    <property type="entry name" value="Aldehyde dehydrogenase A"/>
    <property type="match status" value="1"/>
</dbReference>
<protein>
    <submittedName>
        <fullName evidence="4">Aldehyde dehydrogenase</fullName>
        <ecNumber evidence="4">1.2.1.3</ecNumber>
    </submittedName>
</protein>
<organism evidence="4 5">
    <name type="scientific">Mycetocola reblochoni REB411</name>
    <dbReference type="NCBI Taxonomy" id="1255698"/>
    <lineage>
        <taxon>Bacteria</taxon>
        <taxon>Bacillati</taxon>
        <taxon>Actinomycetota</taxon>
        <taxon>Actinomycetes</taxon>
        <taxon>Micrococcales</taxon>
        <taxon>Microbacteriaceae</taxon>
        <taxon>Mycetocola</taxon>
    </lineage>
</organism>
<keyword evidence="2 4" id="KW-0560">Oxidoreductase</keyword>
<evidence type="ECO:0000313" key="4">
    <source>
        <dbReference type="EMBL" id="SJN19123.1"/>
    </source>
</evidence>
<evidence type="ECO:0000259" key="3">
    <source>
        <dbReference type="Pfam" id="PF00171"/>
    </source>
</evidence>
<gene>
    <name evidence="4" type="ORF">FM119_01770</name>
</gene>
<dbReference type="Proteomes" id="UP000196778">
    <property type="component" value="Unassembled WGS sequence"/>
</dbReference>
<dbReference type="Gene3D" id="3.40.309.10">
    <property type="entry name" value="Aldehyde Dehydrogenase, Chain A, domain 2"/>
    <property type="match status" value="1"/>
</dbReference>
<dbReference type="SUPFAM" id="SSF53720">
    <property type="entry name" value="ALDH-like"/>
    <property type="match status" value="1"/>
</dbReference>
<dbReference type="GO" id="GO:0004777">
    <property type="term" value="F:succinate-semialdehyde dehydrogenase (NAD+) activity"/>
    <property type="evidence" value="ECO:0007669"/>
    <property type="project" value="TreeGrafter"/>
</dbReference>
<dbReference type="AlphaFoldDB" id="A0A1R4IIF0"/>
<sequence length="472" mass="49527">MMAGTVTERGRLDVLDKMTGELLGSVEADDAASTTAALERARGGFAEWSALPAHRRAEVLERFADDLDARREEIAVLLTRETGKILPDSRAELAAAARIFRGFARESLRHFGQSIPLDRQEGLETDLMITAHEPLGVVAAIVAFNFPAELYAHKVGAALAGGNAVVVKPSEANPLVGNRLTAMLHAAGVPADALVVVNGDGAVVGEALSRSSVIRAISFTGSSRVGAIIAENAARNVVRTFLELSANDALVVLDDADIDAAVAGSLDGRLLANGQVCCATKRILVDEAVADEFTRRLVERVSAVVTGDPLDEGVGVGPLISERAAAGVESQIARAVSQGAEVLLGGGREGALVEPTVLRAPRDSDIVVDDEVFGPVFTILPVGGEDEAVRVANASSYGLTAAVFSADVSRAYRVAERIEAAIVSINGSNNYRPDGSSFGGYKRSGLGREGFFTSLDEYTQVKSIVLRGLRTR</sequence>
<dbReference type="InterPro" id="IPR016162">
    <property type="entry name" value="Ald_DH_N"/>
</dbReference>
<evidence type="ECO:0000313" key="5">
    <source>
        <dbReference type="Proteomes" id="UP000196778"/>
    </source>
</evidence>
<dbReference type="GO" id="GO:0004029">
    <property type="term" value="F:aldehyde dehydrogenase (NAD+) activity"/>
    <property type="evidence" value="ECO:0007669"/>
    <property type="project" value="UniProtKB-EC"/>
</dbReference>
<dbReference type="InterPro" id="IPR016163">
    <property type="entry name" value="Ald_DH_C"/>
</dbReference>
<name>A0A1R4IIF0_9MICO</name>
<dbReference type="Pfam" id="PF00171">
    <property type="entry name" value="Aldedh"/>
    <property type="match status" value="1"/>
</dbReference>
<accession>A0A1R4IIF0</accession>
<evidence type="ECO:0000256" key="1">
    <source>
        <dbReference type="ARBA" id="ARBA00009986"/>
    </source>
</evidence>
<dbReference type="InterPro" id="IPR015590">
    <property type="entry name" value="Aldehyde_DH_dom"/>
</dbReference>
<dbReference type="PANTHER" id="PTHR43353:SF5">
    <property type="entry name" value="SUCCINATE-SEMIALDEHYDE DEHYDROGENASE, MITOCHONDRIAL"/>
    <property type="match status" value="1"/>
</dbReference>
<dbReference type="GO" id="GO:0009450">
    <property type="term" value="P:gamma-aminobutyric acid catabolic process"/>
    <property type="evidence" value="ECO:0007669"/>
    <property type="project" value="TreeGrafter"/>
</dbReference>
<dbReference type="InterPro" id="IPR016160">
    <property type="entry name" value="Ald_DH_CS_CYS"/>
</dbReference>
<dbReference type="PROSITE" id="PS00070">
    <property type="entry name" value="ALDEHYDE_DEHYDR_CYS"/>
    <property type="match status" value="1"/>
</dbReference>
<dbReference type="PANTHER" id="PTHR43353">
    <property type="entry name" value="SUCCINATE-SEMIALDEHYDE DEHYDROGENASE, MITOCHONDRIAL"/>
    <property type="match status" value="1"/>
</dbReference>